<evidence type="ECO:0000256" key="7">
    <source>
        <dbReference type="ARBA" id="ARBA00023244"/>
    </source>
</evidence>
<dbReference type="GO" id="GO:0008483">
    <property type="term" value="F:transaminase activity"/>
    <property type="evidence" value="ECO:0007669"/>
    <property type="project" value="InterPro"/>
</dbReference>
<comment type="caution">
    <text evidence="9">The sequence shown here is derived from an EMBL/GenBank/DDBJ whole genome shotgun (WGS) entry which is preliminary data.</text>
</comment>
<dbReference type="PATRIC" id="fig|1235802.3.peg.2554"/>
<keyword evidence="7 8" id="KW-0627">Porphyrin biosynthesis</keyword>
<evidence type="ECO:0000313" key="10">
    <source>
        <dbReference type="Proteomes" id="UP000012589"/>
    </source>
</evidence>
<dbReference type="GO" id="GO:0006782">
    <property type="term" value="P:protoporphyrinogen IX biosynthetic process"/>
    <property type="evidence" value="ECO:0007669"/>
    <property type="project" value="UniProtKB-UniRule"/>
</dbReference>
<keyword evidence="6 8" id="KW-0413">Isomerase</keyword>
<dbReference type="PANTHER" id="PTHR43713:SF3">
    <property type="entry name" value="GLUTAMATE-1-SEMIALDEHYDE 2,1-AMINOMUTASE 1, CHLOROPLASTIC-RELATED"/>
    <property type="match status" value="1"/>
</dbReference>
<dbReference type="Pfam" id="PF00202">
    <property type="entry name" value="Aminotran_3"/>
    <property type="match status" value="1"/>
</dbReference>
<dbReference type="InterPro" id="IPR004639">
    <property type="entry name" value="4pyrrol_synth_GluAld_NH2Trfase"/>
</dbReference>
<evidence type="ECO:0000256" key="1">
    <source>
        <dbReference type="ARBA" id="ARBA00001579"/>
    </source>
</evidence>
<comment type="similarity">
    <text evidence="4 8">Belongs to the class-III pyridoxal-phosphate-dependent aminotransferase family. HemL subfamily.</text>
</comment>
<dbReference type="STRING" id="1235802.C823_02417"/>
<dbReference type="InterPro" id="IPR015424">
    <property type="entry name" value="PyrdxlP-dep_Trfase"/>
</dbReference>
<keyword evidence="8" id="KW-0963">Cytoplasm</keyword>
<dbReference type="eggNOG" id="COG0001">
    <property type="taxonomic scope" value="Bacteria"/>
</dbReference>
<dbReference type="GO" id="GO:0030170">
    <property type="term" value="F:pyridoxal phosphate binding"/>
    <property type="evidence" value="ECO:0007669"/>
    <property type="project" value="InterPro"/>
</dbReference>
<dbReference type="InterPro" id="IPR015421">
    <property type="entry name" value="PyrdxlP-dep_Trfase_major"/>
</dbReference>
<dbReference type="GO" id="GO:0042286">
    <property type="term" value="F:glutamate-1-semialdehyde 2,1-aminomutase activity"/>
    <property type="evidence" value="ECO:0007669"/>
    <property type="project" value="UniProtKB-UniRule"/>
</dbReference>
<dbReference type="InterPro" id="IPR015422">
    <property type="entry name" value="PyrdxlP-dep_Trfase_small"/>
</dbReference>
<evidence type="ECO:0000256" key="2">
    <source>
        <dbReference type="ARBA" id="ARBA00001933"/>
    </source>
</evidence>
<comment type="subcellular location">
    <subcellularLocation>
        <location evidence="8">Cytoplasm</location>
    </subcellularLocation>
</comment>
<organism evidence="9 10">
    <name type="scientific">Eubacterium plexicaudatum ASF492</name>
    <dbReference type="NCBI Taxonomy" id="1235802"/>
    <lineage>
        <taxon>Bacteria</taxon>
        <taxon>Bacillati</taxon>
        <taxon>Bacillota</taxon>
        <taxon>Clostridia</taxon>
        <taxon>Eubacteriales</taxon>
        <taxon>Eubacteriaceae</taxon>
        <taxon>Eubacterium</taxon>
    </lineage>
</organism>
<reference evidence="9 10" key="1">
    <citation type="journal article" date="2014" name="Genome Announc.">
        <title>Draft genome sequences of the altered schaedler flora, a defined bacterial community from gnotobiotic mice.</title>
        <authorList>
            <person name="Wannemuehler M.J."/>
            <person name="Overstreet A.M."/>
            <person name="Ward D.V."/>
            <person name="Phillips G.J."/>
        </authorList>
    </citation>
    <scope>NUCLEOTIDE SEQUENCE [LARGE SCALE GENOMIC DNA]</scope>
    <source>
        <strain evidence="9 10">ASF492</strain>
    </source>
</reference>
<keyword evidence="10" id="KW-1185">Reference proteome</keyword>
<dbReference type="EMBL" id="AQFT01000072">
    <property type="protein sequence ID" value="EMZ27293.1"/>
    <property type="molecule type" value="Genomic_DNA"/>
</dbReference>
<dbReference type="GO" id="GO:0005737">
    <property type="term" value="C:cytoplasm"/>
    <property type="evidence" value="ECO:0007669"/>
    <property type="project" value="UniProtKB-SubCell"/>
</dbReference>
<evidence type="ECO:0000313" key="9">
    <source>
        <dbReference type="EMBL" id="EMZ27293.1"/>
    </source>
</evidence>
<feature type="modified residue" description="N6-(pyridoxal phosphate)lysine" evidence="8">
    <location>
        <position position="265"/>
    </location>
</feature>
<evidence type="ECO:0000256" key="3">
    <source>
        <dbReference type="ARBA" id="ARBA00004819"/>
    </source>
</evidence>
<dbReference type="InterPro" id="IPR049704">
    <property type="entry name" value="Aminotrans_3_PPA_site"/>
</dbReference>
<dbReference type="SUPFAM" id="SSF53383">
    <property type="entry name" value="PLP-dependent transferases"/>
    <property type="match status" value="1"/>
</dbReference>
<comment type="pathway">
    <text evidence="3">Porphyrin-containing compound metabolism; protoporphyrin-IX biosynthesis; 5-aminolevulinate from L-glutamyl-tRNA(Glu): step 2/2.</text>
</comment>
<dbReference type="EC" id="5.4.3.8" evidence="8"/>
<evidence type="ECO:0000256" key="6">
    <source>
        <dbReference type="ARBA" id="ARBA00023235"/>
    </source>
</evidence>
<dbReference type="HAMAP" id="MF_00375">
    <property type="entry name" value="HemL_aminotrans_3"/>
    <property type="match status" value="1"/>
</dbReference>
<protein>
    <recommendedName>
        <fullName evidence="8">Glutamate-1-semialdehyde 2,1-aminomutase</fullName>
        <shortName evidence="8">GSA</shortName>
        <ecNumber evidence="8">5.4.3.8</ecNumber>
    </recommendedName>
    <alternativeName>
        <fullName evidence="8">Glutamate-1-semialdehyde aminotransferase</fullName>
        <shortName evidence="8">GSA-AT</shortName>
    </alternativeName>
</protein>
<sequence length="425" mass="46192">MTRSEQLYSEAKQYMPGGVNSPVRAFGSIADIPRFIAKADGPYVWDVDGCRYIDYVGSWGPMLLGHNQPDILNSVTEACKRGLSYGAATKAEVNMAKLVCEMVPSIEMVRMVNSGTEAVMSAIRAARGYTHRDKIIKFEGCYHGHSDGLLVKAGSGVLTQGVPDSDGVPKGCTQDTLTAIYNCPDSVKAHFKREGEQIAAVIVEPVAANMGVVAPQPGFLETLRELCTTYGALLIFDEVITGFRLCEGGAQAMYRVTPDLTVFGKIIGAGLPVGAYGGKRRIMEVVSPLGGVYQAGTLSGNPIAMAAGYTMLQLLHNSPDLYKQLNTAADHFFTRMQTIIKKAGFPYQVSHIGSLGCLFFTDHTVTDYESAKTSDTAAYARYCRHMLQHGIYLAPAQFEAMFLSTAHGQEQLEETLDVVERYFAR</sequence>
<dbReference type="Proteomes" id="UP000012589">
    <property type="component" value="Unassembled WGS sequence"/>
</dbReference>
<dbReference type="InterPro" id="IPR005814">
    <property type="entry name" value="Aminotrans_3"/>
</dbReference>
<dbReference type="FunFam" id="3.40.640.10:FF:000021">
    <property type="entry name" value="Glutamate-1-semialdehyde 2,1-aminomutase"/>
    <property type="match status" value="1"/>
</dbReference>
<proteinExistence type="inferred from homology"/>
<dbReference type="NCBIfam" id="TIGR00713">
    <property type="entry name" value="hemL"/>
    <property type="match status" value="1"/>
</dbReference>
<comment type="subunit">
    <text evidence="8">Homodimer.</text>
</comment>
<evidence type="ECO:0000256" key="8">
    <source>
        <dbReference type="HAMAP-Rule" id="MF_00375"/>
    </source>
</evidence>
<keyword evidence="5 8" id="KW-0663">Pyridoxal phosphate</keyword>
<gene>
    <name evidence="8" type="primary">hemL</name>
    <name evidence="9" type="ORF">C823_02417</name>
</gene>
<dbReference type="AlphaFoldDB" id="N2AL95"/>
<dbReference type="OrthoDB" id="9807885at2"/>
<comment type="cofactor">
    <cofactor evidence="2 8">
        <name>pyridoxal 5'-phosphate</name>
        <dbReference type="ChEBI" id="CHEBI:597326"/>
    </cofactor>
</comment>
<dbReference type="HOGENOM" id="CLU_016922_1_5_9"/>
<dbReference type="PANTHER" id="PTHR43713">
    <property type="entry name" value="GLUTAMATE-1-SEMIALDEHYDE 2,1-AMINOMUTASE"/>
    <property type="match status" value="1"/>
</dbReference>
<dbReference type="Gene3D" id="3.40.640.10">
    <property type="entry name" value="Type I PLP-dependent aspartate aminotransferase-like (Major domain)"/>
    <property type="match status" value="1"/>
</dbReference>
<evidence type="ECO:0000256" key="5">
    <source>
        <dbReference type="ARBA" id="ARBA00022898"/>
    </source>
</evidence>
<dbReference type="Gene3D" id="3.90.1150.10">
    <property type="entry name" value="Aspartate Aminotransferase, domain 1"/>
    <property type="match status" value="1"/>
</dbReference>
<dbReference type="NCBIfam" id="NF000818">
    <property type="entry name" value="PRK00062.1"/>
    <property type="match status" value="1"/>
</dbReference>
<evidence type="ECO:0000256" key="4">
    <source>
        <dbReference type="ARBA" id="ARBA00008981"/>
    </source>
</evidence>
<dbReference type="UniPathway" id="UPA00251">
    <property type="reaction ID" value="UER00317"/>
</dbReference>
<dbReference type="CDD" id="cd00610">
    <property type="entry name" value="OAT_like"/>
    <property type="match status" value="1"/>
</dbReference>
<accession>N2AL95</accession>
<comment type="catalytic activity">
    <reaction evidence="1 8">
        <text>(S)-4-amino-5-oxopentanoate = 5-aminolevulinate</text>
        <dbReference type="Rhea" id="RHEA:14265"/>
        <dbReference type="ChEBI" id="CHEBI:57501"/>
        <dbReference type="ChEBI" id="CHEBI:356416"/>
        <dbReference type="EC" id="5.4.3.8"/>
    </reaction>
</comment>
<dbReference type="PROSITE" id="PS00600">
    <property type="entry name" value="AA_TRANSFER_CLASS_3"/>
    <property type="match status" value="1"/>
</dbReference>
<name>N2AL95_9FIRM</name>